<dbReference type="PANTHER" id="PTHR12110">
    <property type="entry name" value="HYDROXYPYRUVATE ISOMERASE"/>
    <property type="match status" value="1"/>
</dbReference>
<organism evidence="2 3">
    <name type="scientific">Pontibacillus litoralis JSM 072002</name>
    <dbReference type="NCBI Taxonomy" id="1385512"/>
    <lineage>
        <taxon>Bacteria</taxon>
        <taxon>Bacillati</taxon>
        <taxon>Bacillota</taxon>
        <taxon>Bacilli</taxon>
        <taxon>Bacillales</taxon>
        <taxon>Bacillaceae</taxon>
        <taxon>Pontibacillus</taxon>
    </lineage>
</organism>
<dbReference type="Gene3D" id="3.20.20.150">
    <property type="entry name" value="Divalent-metal-dependent TIM barrel enzymes"/>
    <property type="match status" value="1"/>
</dbReference>
<dbReference type="SUPFAM" id="SSF51658">
    <property type="entry name" value="Xylose isomerase-like"/>
    <property type="match status" value="1"/>
</dbReference>
<dbReference type="Pfam" id="PF01261">
    <property type="entry name" value="AP_endonuc_2"/>
    <property type="match status" value="1"/>
</dbReference>
<protein>
    <recommendedName>
        <fullName evidence="1">Xylose isomerase-like TIM barrel domain-containing protein</fullName>
    </recommendedName>
</protein>
<reference evidence="2 3" key="1">
    <citation type="submission" date="2013-08" db="EMBL/GenBank/DDBJ databases">
        <authorList>
            <person name="Huang J."/>
            <person name="Wang G."/>
        </authorList>
    </citation>
    <scope>NUCLEOTIDE SEQUENCE [LARGE SCALE GENOMIC DNA]</scope>
    <source>
        <strain evidence="2 3">JSM 072002</strain>
    </source>
</reference>
<keyword evidence="3" id="KW-1185">Reference proteome</keyword>
<dbReference type="EMBL" id="AVPG01000011">
    <property type="protein sequence ID" value="KGX86776.1"/>
    <property type="molecule type" value="Genomic_DNA"/>
</dbReference>
<dbReference type="OrthoDB" id="110795at2"/>
<dbReference type="RefSeq" id="WP_036834181.1">
    <property type="nucleotide sequence ID" value="NZ_AVPG01000011.1"/>
</dbReference>
<sequence>MNLYISSTLMWSYPVDEVIRLASGLGVAGVEVWAEHVWLHHTCTEKIIAAKEETGLDVTLHAASWDLNLCSLNEGTRIQSVTEIKKSMYLAKKIGANNVTFHPGRLTLKSEWIKWHLDQLQQSIIRLLQLGDELNITLSLELMEEKDKELLTTAEQMNAFLQHLPSSLKTTFDIAHVPFSRNILQQFKELERINKVHISDSTSKVYHVPLGKGELAITPILNELANETYPIVIEGYDDSTELNILKENMRFLREQYSIEKDVIC</sequence>
<dbReference type="Proteomes" id="UP000030401">
    <property type="component" value="Unassembled WGS sequence"/>
</dbReference>
<accession>A0A0A5G0Z3</accession>
<dbReference type="InterPro" id="IPR036237">
    <property type="entry name" value="Xyl_isomerase-like_sf"/>
</dbReference>
<feature type="domain" description="Xylose isomerase-like TIM barrel" evidence="1">
    <location>
        <begin position="20"/>
        <end position="254"/>
    </location>
</feature>
<proteinExistence type="predicted"/>
<evidence type="ECO:0000313" key="2">
    <source>
        <dbReference type="EMBL" id="KGX86776.1"/>
    </source>
</evidence>
<dbReference type="AlphaFoldDB" id="A0A0A5G0Z3"/>
<comment type="caution">
    <text evidence="2">The sequence shown here is derived from an EMBL/GenBank/DDBJ whole genome shotgun (WGS) entry which is preliminary data.</text>
</comment>
<dbReference type="InterPro" id="IPR013022">
    <property type="entry name" value="Xyl_isomerase-like_TIM-brl"/>
</dbReference>
<dbReference type="STRING" id="1385512.N784_03855"/>
<evidence type="ECO:0000313" key="3">
    <source>
        <dbReference type="Proteomes" id="UP000030401"/>
    </source>
</evidence>
<gene>
    <name evidence="2" type="ORF">N784_03855</name>
</gene>
<dbReference type="PANTHER" id="PTHR12110:SF21">
    <property type="entry name" value="XYLOSE ISOMERASE-LIKE TIM BARREL DOMAIN-CONTAINING PROTEIN"/>
    <property type="match status" value="1"/>
</dbReference>
<dbReference type="eggNOG" id="COG1082">
    <property type="taxonomic scope" value="Bacteria"/>
</dbReference>
<name>A0A0A5G0Z3_9BACI</name>
<dbReference type="InterPro" id="IPR050312">
    <property type="entry name" value="IolE/XylAMocC-like"/>
</dbReference>
<evidence type="ECO:0000259" key="1">
    <source>
        <dbReference type="Pfam" id="PF01261"/>
    </source>
</evidence>